<dbReference type="GO" id="GO:0016757">
    <property type="term" value="F:glycosyltransferase activity"/>
    <property type="evidence" value="ECO:0007669"/>
    <property type="project" value="InterPro"/>
</dbReference>
<protein>
    <submittedName>
        <fullName evidence="3">Glycosyltransferase family 1 protein</fullName>
    </submittedName>
</protein>
<dbReference type="PANTHER" id="PTHR46401">
    <property type="entry name" value="GLYCOSYLTRANSFERASE WBBK-RELATED"/>
    <property type="match status" value="1"/>
</dbReference>
<name>A0A2D2D036_METT3</name>
<dbReference type="Pfam" id="PF00534">
    <property type="entry name" value="Glycos_transf_1"/>
    <property type="match status" value="1"/>
</dbReference>
<dbReference type="PANTHER" id="PTHR46401:SF9">
    <property type="entry name" value="MANNOSYLTRANSFERASE A"/>
    <property type="match status" value="1"/>
</dbReference>
<keyword evidence="4" id="KW-1185">Reference proteome</keyword>
<keyword evidence="3" id="KW-0808">Transferase</keyword>
<accession>A0A2D2D036</accession>
<proteinExistence type="predicted"/>
<dbReference type="Proteomes" id="UP000230709">
    <property type="component" value="Chromosome"/>
</dbReference>
<dbReference type="InterPro" id="IPR001296">
    <property type="entry name" value="Glyco_trans_1"/>
</dbReference>
<gene>
    <name evidence="3" type="ORF">CQW49_11040</name>
</gene>
<dbReference type="EMBL" id="CP023737">
    <property type="protein sequence ID" value="ATQ68355.1"/>
    <property type="molecule type" value="Genomic_DNA"/>
</dbReference>
<evidence type="ECO:0000313" key="4">
    <source>
        <dbReference type="Proteomes" id="UP000230709"/>
    </source>
</evidence>
<dbReference type="KEGG" id="mtw:CQW49_11040"/>
<feature type="compositionally biased region" description="Basic and acidic residues" evidence="1">
    <location>
        <begin position="9"/>
        <end position="22"/>
    </location>
</feature>
<evidence type="ECO:0000313" key="3">
    <source>
        <dbReference type="EMBL" id="ATQ68355.1"/>
    </source>
</evidence>
<feature type="region of interest" description="Disordered" evidence="1">
    <location>
        <begin position="1"/>
        <end position="45"/>
    </location>
</feature>
<feature type="domain" description="Glycosyl transferase family 1" evidence="2">
    <location>
        <begin position="307"/>
        <end position="456"/>
    </location>
</feature>
<evidence type="ECO:0000259" key="2">
    <source>
        <dbReference type="Pfam" id="PF00534"/>
    </source>
</evidence>
<dbReference type="AlphaFoldDB" id="A0A2D2D036"/>
<evidence type="ECO:0000256" key="1">
    <source>
        <dbReference type="SAM" id="MobiDB-lite"/>
    </source>
</evidence>
<sequence>MVSAPPRPGSEKTSDTSDEMRTLRRATKVAAERRAAGGRALSQSRGRAMDLSTRIAVYLANEERQRERSRDLYELDPVTGYVYARAKEFYWTVTRAAGIAQRSGPAPAKAPDFAGFAPLMKRPRVFIDMTAIRRTDERSGIQRVVREIARCAVATGDGLPVFIENGRLRAWRRPSSLPDVVKPEPGDKLLLLDASFPLVDDYLPIISRVADAGGETVLGLHDLLPLLYPGAFTPAAFLDFQRWFETLAPQCNAIVCVSRSTAQSLVDHLAQSDCPAMRAQRIGWWRLGADFEIDSAQPSADAAGVAAGRTPYFLAVGTLEPRKAYAVALTAFERLWAAGHDARFVIVGRRGWRCEALVRRIRSHHELGRRLFWLEDADDASLQRLYEHAHALIAASFAEGFGLPVAEAAAHGLPVIASDIPVFREIAGERATFFPPLDADALADCIRRALTEPRLRTPARVVTWRESTQALLDMIRTGAYQWRPAPLTEPRPFAPVCVASAAAS</sequence>
<dbReference type="Gene3D" id="3.40.50.2000">
    <property type="entry name" value="Glycogen Phosphorylase B"/>
    <property type="match status" value="1"/>
</dbReference>
<dbReference type="CDD" id="cd03809">
    <property type="entry name" value="GT4_MtfB-like"/>
    <property type="match status" value="1"/>
</dbReference>
<reference evidence="4" key="1">
    <citation type="submission" date="2017-10" db="EMBL/GenBank/DDBJ databases">
        <title>Completed PacBio SMRT sequence of Methylosinus trichosporium OB3b reveals presence of a third large plasmid.</title>
        <authorList>
            <person name="Charles T.C."/>
            <person name="Lynch M.D.J."/>
            <person name="Heil J.R."/>
            <person name="Cheng J."/>
        </authorList>
    </citation>
    <scope>NUCLEOTIDE SEQUENCE [LARGE SCALE GENOMIC DNA]</scope>
    <source>
        <strain evidence="4">OB3b</strain>
    </source>
</reference>
<dbReference type="SUPFAM" id="SSF53756">
    <property type="entry name" value="UDP-Glycosyltransferase/glycogen phosphorylase"/>
    <property type="match status" value="1"/>
</dbReference>
<organism evidence="3 4">
    <name type="scientific">Methylosinus trichosporium (strain ATCC 35070 / NCIMB 11131 / UNIQEM 75 / OB3b)</name>
    <dbReference type="NCBI Taxonomy" id="595536"/>
    <lineage>
        <taxon>Bacteria</taxon>
        <taxon>Pseudomonadati</taxon>
        <taxon>Pseudomonadota</taxon>
        <taxon>Alphaproteobacteria</taxon>
        <taxon>Hyphomicrobiales</taxon>
        <taxon>Methylocystaceae</taxon>
        <taxon>Methylosinus</taxon>
    </lineage>
</organism>
<dbReference type="STRING" id="595536.GCA_000178815_02957"/>